<dbReference type="InterPro" id="IPR016163">
    <property type="entry name" value="Ald_DH_C"/>
</dbReference>
<dbReference type="InterPro" id="IPR016162">
    <property type="entry name" value="Ald_DH_N"/>
</dbReference>
<evidence type="ECO:0000313" key="9">
    <source>
        <dbReference type="Proteomes" id="UP000319731"/>
    </source>
</evidence>
<sequence length="1306" mass="135975">MTGRSDDGFHHILNFIDGKFEKPVNGSYFESVNPTTAVASSLLLAPADAQDINLAVAAAKRAFESWSKTTRQYRSTLLSKVADIIESRLMEFAKEESIDQGKPVRLAATVDIPRAIYNFRFFASYILHTSEKSSVLDGVALSVVHRNPAGVAGLISPWNLPLYLLTWKIAPCLAFGCTAVCKPSEFTSATAHMLCSVFNEAGVPAGVVNMVFGEGGSAGTPLVCHPDVPLISFTGGTATGEWIYRAAAPYFKKLSLELGGKNANVVFADCNFEDAVATSVRSSFSNSGQICLCGSRILVEESIYDKFVSALVERTDKLVVGDPKDDRTDLGPVNNSRHLEKIMKYLVMAKEEGGKILTGGERVKVAVPGLENGFFLRPTIITGLPHSSPLFQQEVFGPVVCILPFKTEEEAVSLANDTKYGLSASVWSENAKKARRVAQQLRVGTVWVNCWMVRDLNMPFGGTKASGLGREGGGYKGKRYDKVAPESDADTTPNREKRIPSYKKSMVAFRHLSYTVQVPTLVKGGQKPFVPKVLLDNAYGEFSPGLTTVVGLTKSGKSALLQVLTGQAKGSVEGQLLSNGREVAAADIRKISALVSESSIRSNMATVTVKEAVTMAAMLRMPSNAGLTDMRDKIDSVLELLNLDHLAEKVIGDSASKTGITDGERLRTAVAMEVLANPQILFLDNPTLNLSAEESFELMVALSKLANSGISVVVTTRQMANSFFDLVDNTIVLYEGTTLYAGPPKEMVSFFVGRGFAYKEGVDKGEYLTDILKKQDAPASKLKVEASSWTSSVWLMGAEDGSMASRYRNLITLKKTRARILMHVYAVIPPAAITIIVTSVVTSRNAAVTEGSVSGALGNSTSTETATTSLLTTFGTINSVYTSAVPSNVFEILLPPTGSSSTVLPTADPSTTIASSVGPSIQPSVEPSTSIQSSAVPSSADPSTTVASSAAPSIQPSVDASTTVASSVAPFMQPSVDSSTTISSSAAPSIQPSANPSTTIALSAETSIQPSTDALTTVATSVGPSIQPSIEASTTTAASAAPSIQSSVDPSTTIASSAGPSIPPIVEPSTTIESSAVSSIQPTADPSTTVAASAAPSIQPSVGASTTVASSAESSIQPSADPSTTIDPSAAPSIQSSADAPTTVAPSAASSIQTSVDASTTIDSIAAPSTQPSVDPSTTIDSSAAPSIQSSAEPSTTVAWSAAPSFDPSVAPSTVAQSPDSSAEPSSATTVATIITQSPDTSIVVPSPTTYAPSAVAQSADQSAVLASPTTIIPISVAPSPTPSCLPGLTMCAGTCMASSMREDYM</sequence>
<feature type="region of interest" description="Disordered" evidence="6">
    <location>
        <begin position="1033"/>
        <end position="1151"/>
    </location>
</feature>
<evidence type="ECO:0000256" key="5">
    <source>
        <dbReference type="RuleBase" id="RU003345"/>
    </source>
</evidence>
<feature type="compositionally biased region" description="Low complexity" evidence="6">
    <location>
        <begin position="937"/>
        <end position="957"/>
    </location>
</feature>
<dbReference type="InterPro" id="IPR003439">
    <property type="entry name" value="ABC_transporter-like_ATP-bd"/>
</dbReference>
<feature type="compositionally biased region" description="Polar residues" evidence="6">
    <location>
        <begin position="1211"/>
        <end position="1229"/>
    </location>
</feature>
<dbReference type="RefSeq" id="XP_031027984.1">
    <property type="nucleotide sequence ID" value="XM_031165988.1"/>
</dbReference>
<keyword evidence="9" id="KW-1185">Reference proteome</keyword>
<evidence type="ECO:0000313" key="8">
    <source>
        <dbReference type="EMBL" id="TPX38270.1"/>
    </source>
</evidence>
<dbReference type="InterPro" id="IPR015590">
    <property type="entry name" value="Aldehyde_DH_dom"/>
</dbReference>
<evidence type="ECO:0000256" key="2">
    <source>
        <dbReference type="ARBA" id="ARBA00023002"/>
    </source>
</evidence>
<dbReference type="GO" id="GO:0016620">
    <property type="term" value="F:oxidoreductase activity, acting on the aldehyde or oxo group of donors, NAD or NADP as acceptor"/>
    <property type="evidence" value="ECO:0007669"/>
    <property type="project" value="InterPro"/>
</dbReference>
<feature type="region of interest" description="Disordered" evidence="6">
    <location>
        <begin position="975"/>
        <end position="996"/>
    </location>
</feature>
<feature type="active site" evidence="4">
    <location>
        <position position="257"/>
    </location>
</feature>
<keyword evidence="3" id="KW-0520">NAD</keyword>
<dbReference type="GeneID" id="42001285"/>
<dbReference type="Gene3D" id="3.40.605.10">
    <property type="entry name" value="Aldehyde Dehydrogenase, Chain A, domain 1"/>
    <property type="match status" value="1"/>
</dbReference>
<feature type="compositionally biased region" description="Polar residues" evidence="6">
    <location>
        <begin position="1068"/>
        <end position="1081"/>
    </location>
</feature>
<reference evidence="8 9" key="1">
    <citation type="journal article" date="2019" name="Sci. Rep.">
        <title>Comparative genomics of chytrid fungi reveal insights into the obligate biotrophic and pathogenic lifestyle of Synchytrium endobioticum.</title>
        <authorList>
            <person name="van de Vossenberg B.T.L.H."/>
            <person name="Warris S."/>
            <person name="Nguyen H.D.T."/>
            <person name="van Gent-Pelzer M.P.E."/>
            <person name="Joly D.L."/>
            <person name="van de Geest H.C."/>
            <person name="Bonants P.J.M."/>
            <person name="Smith D.S."/>
            <person name="Levesque C.A."/>
            <person name="van der Lee T.A.J."/>
        </authorList>
    </citation>
    <scope>NUCLEOTIDE SEQUENCE [LARGE SCALE GENOMIC DNA]</scope>
    <source>
        <strain evidence="8 9">JEL517</strain>
    </source>
</reference>
<evidence type="ECO:0000259" key="7">
    <source>
        <dbReference type="PROSITE" id="PS50893"/>
    </source>
</evidence>
<keyword evidence="2 5" id="KW-0560">Oxidoreductase</keyword>
<dbReference type="InterPro" id="IPR016161">
    <property type="entry name" value="Ald_DH/histidinol_DH"/>
</dbReference>
<dbReference type="CDD" id="cd07093">
    <property type="entry name" value="ALDH_F8_HMSADH"/>
    <property type="match status" value="1"/>
</dbReference>
<dbReference type="GO" id="GO:0005524">
    <property type="term" value="F:ATP binding"/>
    <property type="evidence" value="ECO:0007669"/>
    <property type="project" value="InterPro"/>
</dbReference>
<dbReference type="PROSITE" id="PS50893">
    <property type="entry name" value="ABC_TRANSPORTER_2"/>
    <property type="match status" value="1"/>
</dbReference>
<feature type="compositionally biased region" description="Low complexity" evidence="6">
    <location>
        <begin position="1082"/>
        <end position="1115"/>
    </location>
</feature>
<dbReference type="GO" id="GO:0016887">
    <property type="term" value="F:ATP hydrolysis activity"/>
    <property type="evidence" value="ECO:0007669"/>
    <property type="project" value="InterPro"/>
</dbReference>
<accession>A0A507C9K8</accession>
<evidence type="ECO:0000256" key="6">
    <source>
        <dbReference type="SAM" id="MobiDB-lite"/>
    </source>
</evidence>
<dbReference type="STRING" id="1806994.A0A507C9K8"/>
<evidence type="ECO:0000256" key="4">
    <source>
        <dbReference type="PROSITE-ProRule" id="PRU10007"/>
    </source>
</evidence>
<dbReference type="Gene3D" id="3.40.309.10">
    <property type="entry name" value="Aldehyde Dehydrogenase, Chain A, domain 2"/>
    <property type="match status" value="1"/>
</dbReference>
<feature type="region of interest" description="Disordered" evidence="6">
    <location>
        <begin position="476"/>
        <end position="496"/>
    </location>
</feature>
<dbReference type="InterPro" id="IPR029510">
    <property type="entry name" value="Ald_DH_CS_GLU"/>
</dbReference>
<dbReference type="OrthoDB" id="310895at2759"/>
<feature type="compositionally biased region" description="Low complexity" evidence="6">
    <location>
        <begin position="1033"/>
        <end position="1047"/>
    </location>
</feature>
<comment type="caution">
    <text evidence="8">The sequence shown here is derived from an EMBL/GenBank/DDBJ whole genome shotgun (WGS) entry which is preliminary data.</text>
</comment>
<dbReference type="InterPro" id="IPR016160">
    <property type="entry name" value="Ald_DH_CS_CYS"/>
</dbReference>
<evidence type="ECO:0000256" key="1">
    <source>
        <dbReference type="ARBA" id="ARBA00009986"/>
    </source>
</evidence>
<dbReference type="FunFam" id="3.40.605.10:FF:000007">
    <property type="entry name" value="NAD/NADP-dependent betaine aldehyde dehydrogenase"/>
    <property type="match status" value="1"/>
</dbReference>
<feature type="compositionally biased region" description="Polar residues" evidence="6">
    <location>
        <begin position="901"/>
        <end position="936"/>
    </location>
</feature>
<dbReference type="Pfam" id="PF00171">
    <property type="entry name" value="Aldedh"/>
    <property type="match status" value="1"/>
</dbReference>
<dbReference type="Gene3D" id="3.40.50.300">
    <property type="entry name" value="P-loop containing nucleotide triphosphate hydrolases"/>
    <property type="match status" value="1"/>
</dbReference>
<feature type="region of interest" description="Disordered" evidence="6">
    <location>
        <begin position="901"/>
        <end position="957"/>
    </location>
</feature>
<feature type="region of interest" description="Disordered" evidence="6">
    <location>
        <begin position="1165"/>
        <end position="1229"/>
    </location>
</feature>
<feature type="compositionally biased region" description="Polar residues" evidence="6">
    <location>
        <begin position="1165"/>
        <end position="1199"/>
    </location>
</feature>
<dbReference type="SUPFAM" id="SSF52540">
    <property type="entry name" value="P-loop containing nucleoside triphosphate hydrolases"/>
    <property type="match status" value="1"/>
</dbReference>
<feature type="compositionally biased region" description="Polar residues" evidence="6">
    <location>
        <begin position="1048"/>
        <end position="1059"/>
    </location>
</feature>
<dbReference type="Pfam" id="PF00005">
    <property type="entry name" value="ABC_tran"/>
    <property type="match status" value="1"/>
</dbReference>
<organism evidence="8 9">
    <name type="scientific">Synchytrium microbalum</name>
    <dbReference type="NCBI Taxonomy" id="1806994"/>
    <lineage>
        <taxon>Eukaryota</taxon>
        <taxon>Fungi</taxon>
        <taxon>Fungi incertae sedis</taxon>
        <taxon>Chytridiomycota</taxon>
        <taxon>Chytridiomycota incertae sedis</taxon>
        <taxon>Chytridiomycetes</taxon>
        <taxon>Synchytriales</taxon>
        <taxon>Synchytriaceae</taxon>
        <taxon>Synchytrium</taxon>
    </lineage>
</organism>
<dbReference type="PANTHER" id="PTHR43720">
    <property type="entry name" value="2-AMINOMUCONIC SEMIALDEHYDE DEHYDROGENASE"/>
    <property type="match status" value="1"/>
</dbReference>
<proteinExistence type="inferred from homology"/>
<dbReference type="Proteomes" id="UP000319731">
    <property type="component" value="Unassembled WGS sequence"/>
</dbReference>
<dbReference type="SUPFAM" id="SSF53720">
    <property type="entry name" value="ALDH-like"/>
    <property type="match status" value="1"/>
</dbReference>
<evidence type="ECO:0000256" key="3">
    <source>
        <dbReference type="ARBA" id="ARBA00023027"/>
    </source>
</evidence>
<dbReference type="PROSITE" id="PS00687">
    <property type="entry name" value="ALDEHYDE_DEHYDR_GLU"/>
    <property type="match status" value="1"/>
</dbReference>
<feature type="compositionally biased region" description="Low complexity" evidence="6">
    <location>
        <begin position="1136"/>
        <end position="1151"/>
    </location>
</feature>
<name>A0A507C9K8_9FUNG</name>
<feature type="compositionally biased region" description="Polar residues" evidence="6">
    <location>
        <begin position="1116"/>
        <end position="1135"/>
    </location>
</feature>
<dbReference type="EMBL" id="QEAO01000001">
    <property type="protein sequence ID" value="TPX38270.1"/>
    <property type="molecule type" value="Genomic_DNA"/>
</dbReference>
<dbReference type="InterPro" id="IPR027417">
    <property type="entry name" value="P-loop_NTPase"/>
</dbReference>
<dbReference type="FunFam" id="3.40.309.10:FF:000012">
    <property type="entry name" value="Betaine aldehyde dehydrogenase"/>
    <property type="match status" value="1"/>
</dbReference>
<protein>
    <recommendedName>
        <fullName evidence="7">ABC transporter domain-containing protein</fullName>
    </recommendedName>
</protein>
<feature type="domain" description="ABC transporter" evidence="7">
    <location>
        <begin position="516"/>
        <end position="760"/>
    </location>
</feature>
<dbReference type="PANTHER" id="PTHR43720:SF2">
    <property type="entry name" value="2-AMINOMUCONIC SEMIALDEHYDE DEHYDROGENASE"/>
    <property type="match status" value="1"/>
</dbReference>
<dbReference type="PROSITE" id="PS00070">
    <property type="entry name" value="ALDEHYDE_DEHYDR_CYS"/>
    <property type="match status" value="1"/>
</dbReference>
<comment type="similarity">
    <text evidence="1 5">Belongs to the aldehyde dehydrogenase family.</text>
</comment>
<gene>
    <name evidence="8" type="ORF">SmJEL517_g00058</name>
</gene>